<dbReference type="EMBL" id="RCMK01000263">
    <property type="protein sequence ID" value="KAG2940105.1"/>
    <property type="molecule type" value="Genomic_DNA"/>
</dbReference>
<evidence type="ECO:0000256" key="1">
    <source>
        <dbReference type="SAM" id="MobiDB-lite"/>
    </source>
</evidence>
<name>A0A8T1DGI9_9STRA</name>
<accession>A0A8T1DGI9</accession>
<organism evidence="3 4">
    <name type="scientific">Phytophthora cactorum</name>
    <dbReference type="NCBI Taxonomy" id="29920"/>
    <lineage>
        <taxon>Eukaryota</taxon>
        <taxon>Sar</taxon>
        <taxon>Stramenopiles</taxon>
        <taxon>Oomycota</taxon>
        <taxon>Peronosporomycetes</taxon>
        <taxon>Peronosporales</taxon>
        <taxon>Peronosporaceae</taxon>
        <taxon>Phytophthora</taxon>
    </lineage>
</organism>
<gene>
    <name evidence="2" type="ORF">PC113_g10396</name>
    <name evidence="3" type="ORF">PC117_g10674</name>
</gene>
<dbReference type="Proteomes" id="UP000735874">
    <property type="component" value="Unassembled WGS sequence"/>
</dbReference>
<dbReference type="VEuPathDB" id="FungiDB:PC110_g13284"/>
<comment type="caution">
    <text evidence="3">The sequence shown here is derived from an EMBL/GenBank/DDBJ whole genome shotgun (WGS) entry which is preliminary data.</text>
</comment>
<reference evidence="3" key="1">
    <citation type="submission" date="2018-10" db="EMBL/GenBank/DDBJ databases">
        <title>Effector identification in a new, highly contiguous assembly of the strawberry crown rot pathogen Phytophthora cactorum.</title>
        <authorList>
            <person name="Armitage A.D."/>
            <person name="Nellist C.F."/>
            <person name="Bates H."/>
            <person name="Vickerstaff R.J."/>
            <person name="Harrison R.J."/>
        </authorList>
    </citation>
    <scope>NUCLEOTIDE SEQUENCE</scope>
    <source>
        <strain evidence="2">15-7</strain>
        <strain evidence="3">4040</strain>
    </source>
</reference>
<feature type="region of interest" description="Disordered" evidence="1">
    <location>
        <begin position="379"/>
        <end position="419"/>
    </location>
</feature>
<evidence type="ECO:0000313" key="2">
    <source>
        <dbReference type="EMBL" id="KAG2857762.1"/>
    </source>
</evidence>
<dbReference type="AlphaFoldDB" id="A0A8T1DGI9"/>
<dbReference type="EMBL" id="RCMG01000277">
    <property type="protein sequence ID" value="KAG2857762.1"/>
    <property type="molecule type" value="Genomic_DNA"/>
</dbReference>
<evidence type="ECO:0000313" key="4">
    <source>
        <dbReference type="Proteomes" id="UP000736787"/>
    </source>
</evidence>
<sequence length="437" mass="49738">MEFIVLVAVENLDHLLNPDEVLAVSNMVKILQQLLNAPSLRRLECGCHQLQTYLLKVYEIPADMVESFKTQVFGMLVDLEKLVRTVPHHKIRKNFVLINELLEGHCATWNPYNESDIGKLLATIQRFCSEEYGTEWNHSFMSICRACRKMNGSTFVWMADLASEPPKAFSRTWDELRFTDEAVVKESFVHVTSFEEQARHATEPSEKLKSFAELIDRLQWFLNGVVGEKDQSLLFLQMLTQLNECMNTLAGLCDRGKSLTLERCLYLEKLVCIVRQSMYMREDELKTRSDLALGFISTRNPPQVRPPPSAMISLKTFLFVFTSVLDGGDLGHFSAAELRVKCVTAVHDELLQAETQLHPALEALKRALSVVQASRKIQVSSAGTDDASPSATDDEEDMTAEPKKKKKNEAMTVEKKKAAKTQQEEIPIYRYLLQWLT</sequence>
<protein>
    <submittedName>
        <fullName evidence="3">Uncharacterized protein</fullName>
    </submittedName>
</protein>
<evidence type="ECO:0000313" key="3">
    <source>
        <dbReference type="EMBL" id="KAG2940105.1"/>
    </source>
</evidence>
<proteinExistence type="predicted"/>
<feature type="compositionally biased region" description="Polar residues" evidence="1">
    <location>
        <begin position="379"/>
        <end position="391"/>
    </location>
</feature>
<dbReference type="Proteomes" id="UP000736787">
    <property type="component" value="Unassembled WGS sequence"/>
</dbReference>